<accession>A0A6J7U759</accession>
<feature type="transmembrane region" description="Helical" evidence="1">
    <location>
        <begin position="7"/>
        <end position="28"/>
    </location>
</feature>
<name>A0A6J7U759_9ZZZZ</name>
<evidence type="ECO:0000313" key="5">
    <source>
        <dbReference type="EMBL" id="CAB5061773.1"/>
    </source>
</evidence>
<evidence type="ECO:0000313" key="3">
    <source>
        <dbReference type="EMBL" id="CAB4973214.1"/>
    </source>
</evidence>
<dbReference type="EMBL" id="CAFBOG010000036">
    <property type="protein sequence ID" value="CAB4973214.1"/>
    <property type="molecule type" value="Genomic_DNA"/>
</dbReference>
<dbReference type="EMBL" id="CAFBQW010000016">
    <property type="protein sequence ID" value="CAB5061773.1"/>
    <property type="molecule type" value="Genomic_DNA"/>
</dbReference>
<proteinExistence type="predicted"/>
<gene>
    <name evidence="2" type="ORF">UFOPK2582_00451</name>
    <name evidence="3" type="ORF">UFOPK3914_00572</name>
    <name evidence="4" type="ORF">UFOPK4173_01080</name>
    <name evidence="5" type="ORF">UFOPK4354_00263</name>
</gene>
<sequence length="30" mass="3351">MRRNTTIAIVILMLVLMTASLLQLVVLAPR</sequence>
<keyword evidence="1" id="KW-1133">Transmembrane helix</keyword>
<reference evidence="5" key="1">
    <citation type="submission" date="2020-05" db="EMBL/GenBank/DDBJ databases">
        <authorList>
            <person name="Chiriac C."/>
            <person name="Salcher M."/>
            <person name="Ghai R."/>
            <person name="Kavagutti S V."/>
        </authorList>
    </citation>
    <scope>NUCLEOTIDE SEQUENCE</scope>
</reference>
<dbReference type="EMBL" id="CAFBPW010000117">
    <property type="protein sequence ID" value="CAB5035211.1"/>
    <property type="molecule type" value="Genomic_DNA"/>
</dbReference>
<dbReference type="EMBL" id="CAEZXS010000035">
    <property type="protein sequence ID" value="CAB4691575.1"/>
    <property type="molecule type" value="Genomic_DNA"/>
</dbReference>
<keyword evidence="1" id="KW-0472">Membrane</keyword>
<keyword evidence="1" id="KW-0812">Transmembrane</keyword>
<dbReference type="AlphaFoldDB" id="A0A6J7U759"/>
<evidence type="ECO:0000313" key="4">
    <source>
        <dbReference type="EMBL" id="CAB5035211.1"/>
    </source>
</evidence>
<evidence type="ECO:0000256" key="1">
    <source>
        <dbReference type="SAM" id="Phobius"/>
    </source>
</evidence>
<protein>
    <submittedName>
        <fullName evidence="5">Unannotated protein</fullName>
    </submittedName>
</protein>
<organism evidence="5">
    <name type="scientific">freshwater metagenome</name>
    <dbReference type="NCBI Taxonomy" id="449393"/>
    <lineage>
        <taxon>unclassified sequences</taxon>
        <taxon>metagenomes</taxon>
        <taxon>ecological metagenomes</taxon>
    </lineage>
</organism>
<evidence type="ECO:0000313" key="2">
    <source>
        <dbReference type="EMBL" id="CAB4691575.1"/>
    </source>
</evidence>